<dbReference type="InterPro" id="IPR000073">
    <property type="entry name" value="AB_hydrolase_1"/>
</dbReference>
<dbReference type="Proteomes" id="UP000030533">
    <property type="component" value="Unassembled WGS sequence"/>
</dbReference>
<proteinExistence type="predicted"/>
<protein>
    <submittedName>
        <fullName evidence="2">Putative alpha/beta hydrolase</fullName>
    </submittedName>
</protein>
<sequence length="310" mass="34604">MNNKKLKHKYFLTKNNFEQLSDLNAEFFESAKLSLLDPLGLYLANDVKWIKLNQNWNSLKFPVVIGGKGQPILLLHGFDSSFLEFRRIYKSLKRNFKVIVPDLLGFGFSPRCATNEYNSSKIISHLIDLLKTLKITKNLKIIGASMGGSSALKLAYEIPDSIDKIILLSPAGLFGEPKSVPFPLNQIGASFLGLPQVRKSLCRQAFAFPDECVGKMEEQIASIHLGCKGWRNSLASFAKSGGFAGTQKYIQNIPIKTLCGENDRILGKKELKKIGNIEKLNFVGLQNCGHLPHIDLPSLSSKIIQDYFLE</sequence>
<evidence type="ECO:0000313" key="3">
    <source>
        <dbReference type="Proteomes" id="UP000030533"/>
    </source>
</evidence>
<evidence type="ECO:0000313" key="2">
    <source>
        <dbReference type="EMBL" id="KGG03429.1"/>
    </source>
</evidence>
<gene>
    <name evidence="2" type="ORF">EU98_0227</name>
</gene>
<dbReference type="PANTHER" id="PTHR43798">
    <property type="entry name" value="MONOACYLGLYCEROL LIPASE"/>
    <property type="match status" value="1"/>
</dbReference>
<feature type="domain" description="AB hydrolase-1" evidence="1">
    <location>
        <begin position="71"/>
        <end position="198"/>
    </location>
</feature>
<dbReference type="PRINTS" id="PR00111">
    <property type="entry name" value="ABHYDROLASE"/>
</dbReference>
<evidence type="ECO:0000259" key="1">
    <source>
        <dbReference type="Pfam" id="PF00561"/>
    </source>
</evidence>
<dbReference type="Gene3D" id="3.40.50.1820">
    <property type="entry name" value="alpha/beta hydrolase"/>
    <property type="match status" value="1"/>
</dbReference>
<name>A0A0A2ASQ2_PROMR</name>
<dbReference type="AlphaFoldDB" id="A0A0A2ASQ2"/>
<reference evidence="3" key="1">
    <citation type="journal article" date="2014" name="Sci. Data">
        <title>Genomes of diverse isolates of the marine cyanobacterium Prochlorococcus.</title>
        <authorList>
            <person name="Biller S."/>
            <person name="Berube P."/>
            <person name="Thompson J."/>
            <person name="Kelly L."/>
            <person name="Roggensack S."/>
            <person name="Awad L."/>
            <person name="Roache-Johnson K."/>
            <person name="Ding H."/>
            <person name="Giovannoni S.J."/>
            <person name="Moore L.R."/>
            <person name="Chisholm S.W."/>
        </authorList>
    </citation>
    <scope>NUCLEOTIDE SEQUENCE [LARGE SCALE GENOMIC DNA]</scope>
    <source>
        <strain evidence="3">MIT 9314</strain>
    </source>
</reference>
<dbReference type="GO" id="GO:0016787">
    <property type="term" value="F:hydrolase activity"/>
    <property type="evidence" value="ECO:0007669"/>
    <property type="project" value="UniProtKB-KW"/>
</dbReference>
<accession>A0A0A2ASQ2</accession>
<dbReference type="SUPFAM" id="SSF53474">
    <property type="entry name" value="alpha/beta-Hydrolases"/>
    <property type="match status" value="1"/>
</dbReference>
<dbReference type="eggNOG" id="COG0596">
    <property type="taxonomic scope" value="Bacteria"/>
</dbReference>
<dbReference type="Pfam" id="PF00561">
    <property type="entry name" value="Abhydrolase_1"/>
    <property type="match status" value="1"/>
</dbReference>
<dbReference type="InterPro" id="IPR050266">
    <property type="entry name" value="AB_hydrolase_sf"/>
</dbReference>
<dbReference type="InterPro" id="IPR029058">
    <property type="entry name" value="AB_hydrolase_fold"/>
</dbReference>
<dbReference type="EMBL" id="JNAO01000002">
    <property type="protein sequence ID" value="KGG03429.1"/>
    <property type="molecule type" value="Genomic_DNA"/>
</dbReference>
<keyword evidence="2" id="KW-0378">Hydrolase</keyword>
<organism evidence="2 3">
    <name type="scientific">Prochlorococcus marinus str. MIT 9314</name>
    <dbReference type="NCBI Taxonomy" id="167548"/>
    <lineage>
        <taxon>Bacteria</taxon>
        <taxon>Bacillati</taxon>
        <taxon>Cyanobacteriota</taxon>
        <taxon>Cyanophyceae</taxon>
        <taxon>Synechococcales</taxon>
        <taxon>Prochlorococcaceae</taxon>
        <taxon>Prochlorococcus</taxon>
    </lineage>
</organism>
<dbReference type="STRING" id="167548.EU98_0227"/>
<comment type="caution">
    <text evidence="2">The sequence shown here is derived from an EMBL/GenBank/DDBJ whole genome shotgun (WGS) entry which is preliminary data.</text>
</comment>